<proteinExistence type="inferred from homology"/>
<dbReference type="HAMAP" id="MF_00376">
    <property type="entry name" value="Dephospho_CoA_kinase"/>
    <property type="match status" value="1"/>
</dbReference>
<dbReference type="UniPathway" id="UPA00241">
    <property type="reaction ID" value="UER00356"/>
</dbReference>
<dbReference type="STRING" id="765912.Thimo_1047"/>
<evidence type="ECO:0000256" key="3">
    <source>
        <dbReference type="ARBA" id="ARBA00022840"/>
    </source>
</evidence>
<reference evidence="7 8" key="1">
    <citation type="submission" date="2011-09" db="EMBL/GenBank/DDBJ databases">
        <title>Complete sequence of chromosome of Thioflavicoccus mobilis 8321.</title>
        <authorList>
            <consortium name="US DOE Joint Genome Institute"/>
            <person name="Lucas S."/>
            <person name="Han J."/>
            <person name="Lapidus A."/>
            <person name="Cheng J.-F."/>
            <person name="Goodwin L."/>
            <person name="Pitluck S."/>
            <person name="Peters L."/>
            <person name="Ovchinnikova G."/>
            <person name="Lu M."/>
            <person name="Detter J.C."/>
            <person name="Han C."/>
            <person name="Tapia R."/>
            <person name="Land M."/>
            <person name="Hauser L."/>
            <person name="Kyrpides N."/>
            <person name="Ivanova N."/>
            <person name="Pagani I."/>
            <person name="Vogl K."/>
            <person name="Liu Z."/>
            <person name="Imhoff J."/>
            <person name="Thiel V."/>
            <person name="Frigaard N.-U."/>
            <person name="Bryant D."/>
            <person name="Woyke T."/>
        </authorList>
    </citation>
    <scope>NUCLEOTIDE SEQUENCE [LARGE SCALE GENOMIC DNA]</scope>
    <source>
        <strain evidence="7 8">8321</strain>
    </source>
</reference>
<comment type="function">
    <text evidence="5">Catalyzes the phosphorylation of the 3'-hydroxyl group of dephosphocoenzyme A to form coenzyme A.</text>
</comment>
<dbReference type="GO" id="GO:0005524">
    <property type="term" value="F:ATP binding"/>
    <property type="evidence" value="ECO:0007669"/>
    <property type="project" value="UniProtKB-UniRule"/>
</dbReference>
<dbReference type="Pfam" id="PF01121">
    <property type="entry name" value="CoaE"/>
    <property type="match status" value="1"/>
</dbReference>
<evidence type="ECO:0000256" key="2">
    <source>
        <dbReference type="ARBA" id="ARBA00022741"/>
    </source>
</evidence>
<dbReference type="Gene3D" id="3.40.50.300">
    <property type="entry name" value="P-loop containing nucleotide triphosphate hydrolases"/>
    <property type="match status" value="1"/>
</dbReference>
<dbReference type="HOGENOM" id="CLU_057180_1_2_6"/>
<dbReference type="eggNOG" id="COG0237">
    <property type="taxonomic scope" value="Bacteria"/>
</dbReference>
<keyword evidence="5" id="KW-0808">Transferase</keyword>
<dbReference type="InterPro" id="IPR027417">
    <property type="entry name" value="P-loop_NTPase"/>
</dbReference>
<evidence type="ECO:0000313" key="8">
    <source>
        <dbReference type="Proteomes" id="UP000010816"/>
    </source>
</evidence>
<dbReference type="InterPro" id="IPR001977">
    <property type="entry name" value="Depp_CoAkinase"/>
</dbReference>
<keyword evidence="4 5" id="KW-0173">Coenzyme A biosynthesis</keyword>
<evidence type="ECO:0000256" key="6">
    <source>
        <dbReference type="NCBIfam" id="TIGR00152"/>
    </source>
</evidence>
<organism evidence="7 8">
    <name type="scientific">Thioflavicoccus mobilis 8321</name>
    <dbReference type="NCBI Taxonomy" id="765912"/>
    <lineage>
        <taxon>Bacteria</taxon>
        <taxon>Pseudomonadati</taxon>
        <taxon>Pseudomonadota</taxon>
        <taxon>Gammaproteobacteria</taxon>
        <taxon>Chromatiales</taxon>
        <taxon>Chromatiaceae</taxon>
        <taxon>Thioflavicoccus</taxon>
    </lineage>
</organism>
<evidence type="ECO:0000313" key="7">
    <source>
        <dbReference type="EMBL" id="AGA89852.1"/>
    </source>
</evidence>
<dbReference type="EMBL" id="CP003051">
    <property type="protein sequence ID" value="AGA89852.1"/>
    <property type="molecule type" value="Genomic_DNA"/>
</dbReference>
<dbReference type="PANTHER" id="PTHR10695">
    <property type="entry name" value="DEPHOSPHO-COA KINASE-RELATED"/>
    <property type="match status" value="1"/>
</dbReference>
<dbReference type="Proteomes" id="UP000010816">
    <property type="component" value="Chromosome"/>
</dbReference>
<comment type="subcellular location">
    <subcellularLocation>
        <location evidence="5">Cytoplasm</location>
    </subcellularLocation>
</comment>
<comment type="pathway">
    <text evidence="5">Cofactor biosynthesis; coenzyme A biosynthesis; CoA from (R)-pantothenate: step 5/5.</text>
</comment>
<dbReference type="PROSITE" id="PS51219">
    <property type="entry name" value="DPCK"/>
    <property type="match status" value="1"/>
</dbReference>
<comment type="similarity">
    <text evidence="1 5">Belongs to the CoaE family.</text>
</comment>
<accession>L0GVI6</accession>
<protein>
    <recommendedName>
        <fullName evidence="5 6">Dephospho-CoA kinase</fullName>
        <ecNumber evidence="5 6">2.7.1.24</ecNumber>
    </recommendedName>
    <alternativeName>
        <fullName evidence="5">Dephosphocoenzyme A kinase</fullName>
    </alternativeName>
</protein>
<gene>
    <name evidence="5" type="primary">coaE</name>
    <name evidence="7" type="ORF">Thimo_1047</name>
</gene>
<dbReference type="GO" id="GO:0005737">
    <property type="term" value="C:cytoplasm"/>
    <property type="evidence" value="ECO:0007669"/>
    <property type="project" value="UniProtKB-SubCell"/>
</dbReference>
<keyword evidence="3 5" id="KW-0067">ATP-binding</keyword>
<sequence>MTRLRVALTGGIGSGKSTVAECFAGLGVPVIDADIIARELVLPGRPALAEITAEFGPRILTAEGTLDRDALRRRVFADASARKRLEAILHPLIRDEMKAQATRLTAPYALLVIPLLFETGQQNIADRILVVDLPEVLQLERVQARSGLAPDEVERIIASQTTRDVRVAGADDLIDNSGDPTTIRPQVERLHALYLRLAAKHPAA</sequence>
<dbReference type="PATRIC" id="fig|765912.4.peg.1012"/>
<evidence type="ECO:0000256" key="5">
    <source>
        <dbReference type="HAMAP-Rule" id="MF_00376"/>
    </source>
</evidence>
<dbReference type="PANTHER" id="PTHR10695:SF46">
    <property type="entry name" value="BIFUNCTIONAL COENZYME A SYNTHASE-RELATED"/>
    <property type="match status" value="1"/>
</dbReference>
<feature type="binding site" evidence="5">
    <location>
        <begin position="13"/>
        <end position="18"/>
    </location>
    <ligand>
        <name>ATP</name>
        <dbReference type="ChEBI" id="CHEBI:30616"/>
    </ligand>
</feature>
<keyword evidence="5 7" id="KW-0418">Kinase</keyword>
<dbReference type="KEGG" id="tmb:Thimo_1047"/>
<dbReference type="EC" id="2.7.1.24" evidence="5 6"/>
<comment type="catalytic activity">
    <reaction evidence="5">
        <text>3'-dephospho-CoA + ATP = ADP + CoA + H(+)</text>
        <dbReference type="Rhea" id="RHEA:18245"/>
        <dbReference type="ChEBI" id="CHEBI:15378"/>
        <dbReference type="ChEBI" id="CHEBI:30616"/>
        <dbReference type="ChEBI" id="CHEBI:57287"/>
        <dbReference type="ChEBI" id="CHEBI:57328"/>
        <dbReference type="ChEBI" id="CHEBI:456216"/>
        <dbReference type="EC" id="2.7.1.24"/>
    </reaction>
</comment>
<dbReference type="GO" id="GO:0015937">
    <property type="term" value="P:coenzyme A biosynthetic process"/>
    <property type="evidence" value="ECO:0007669"/>
    <property type="project" value="UniProtKB-UniRule"/>
</dbReference>
<dbReference type="RefSeq" id="WP_015279997.1">
    <property type="nucleotide sequence ID" value="NC_019940.1"/>
</dbReference>
<evidence type="ECO:0000256" key="4">
    <source>
        <dbReference type="ARBA" id="ARBA00022993"/>
    </source>
</evidence>
<name>L0GVI6_9GAMM</name>
<dbReference type="OrthoDB" id="9812943at2"/>
<dbReference type="SUPFAM" id="SSF52540">
    <property type="entry name" value="P-loop containing nucleoside triphosphate hydrolases"/>
    <property type="match status" value="1"/>
</dbReference>
<dbReference type="CDD" id="cd02022">
    <property type="entry name" value="DPCK"/>
    <property type="match status" value="1"/>
</dbReference>
<dbReference type="AlphaFoldDB" id="L0GVI6"/>
<dbReference type="NCBIfam" id="TIGR00152">
    <property type="entry name" value="dephospho-CoA kinase"/>
    <property type="match status" value="1"/>
</dbReference>
<keyword evidence="5" id="KW-0963">Cytoplasm</keyword>
<keyword evidence="8" id="KW-1185">Reference proteome</keyword>
<evidence type="ECO:0000256" key="1">
    <source>
        <dbReference type="ARBA" id="ARBA00009018"/>
    </source>
</evidence>
<keyword evidence="2 5" id="KW-0547">Nucleotide-binding</keyword>
<dbReference type="GO" id="GO:0004140">
    <property type="term" value="F:dephospho-CoA kinase activity"/>
    <property type="evidence" value="ECO:0007669"/>
    <property type="project" value="UniProtKB-UniRule"/>
</dbReference>